<gene>
    <name evidence="1" type="ORF">I4W93_006690</name>
</gene>
<dbReference type="RefSeq" id="WP_205309461.1">
    <property type="nucleotide sequence ID" value="NZ_JAERPS020000002.1"/>
</dbReference>
<name>A0ABS7X6W3_9GAMM</name>
<accession>A0ABS7X6W3</accession>
<organism evidence="1 2">
    <name type="scientific">Rheinheimera maricola</name>
    <dbReference type="NCBI Taxonomy" id="2793282"/>
    <lineage>
        <taxon>Bacteria</taxon>
        <taxon>Pseudomonadati</taxon>
        <taxon>Pseudomonadota</taxon>
        <taxon>Gammaproteobacteria</taxon>
        <taxon>Chromatiales</taxon>
        <taxon>Chromatiaceae</taxon>
        <taxon>Rheinheimera</taxon>
    </lineage>
</organism>
<protein>
    <submittedName>
        <fullName evidence="1">Uncharacterized protein</fullName>
    </submittedName>
</protein>
<sequence>MFIRFTKFTLKTLAALLASLGVLYAVLLLINLNDQAPSADANTLQQLQQRLIPQVESPVADKLSLQ</sequence>
<proteinExistence type="predicted"/>
<evidence type="ECO:0000313" key="1">
    <source>
        <dbReference type="EMBL" id="MBZ9611281.1"/>
    </source>
</evidence>
<keyword evidence="2" id="KW-1185">Reference proteome</keyword>
<evidence type="ECO:0000313" key="2">
    <source>
        <dbReference type="Proteomes" id="UP000663814"/>
    </source>
</evidence>
<dbReference type="Proteomes" id="UP000663814">
    <property type="component" value="Unassembled WGS sequence"/>
</dbReference>
<reference evidence="1 2" key="1">
    <citation type="submission" date="2021-08" db="EMBL/GenBank/DDBJ databases">
        <title>Rheinheimera aquimaris sp. nov., isolated from seawater of the East Sea in Korea.</title>
        <authorList>
            <person name="Kim K.H."/>
            <person name="Wenting R."/>
            <person name="Kim K.R."/>
            <person name="Jeon C.O."/>
        </authorList>
    </citation>
    <scope>NUCLEOTIDE SEQUENCE [LARGE SCALE GENOMIC DNA]</scope>
    <source>
        <strain evidence="1 2">MA-13</strain>
    </source>
</reference>
<dbReference type="EMBL" id="JAERPS020000002">
    <property type="protein sequence ID" value="MBZ9611281.1"/>
    <property type="molecule type" value="Genomic_DNA"/>
</dbReference>
<comment type="caution">
    <text evidence="1">The sequence shown here is derived from an EMBL/GenBank/DDBJ whole genome shotgun (WGS) entry which is preliminary data.</text>
</comment>